<feature type="transmembrane region" description="Helical" evidence="1">
    <location>
        <begin position="43"/>
        <end position="61"/>
    </location>
</feature>
<dbReference type="OrthoDB" id="188347at2157"/>
<sequence length="94" mass="9849">MAGVIALWLSTLAAGYLGGRLYGRYTLRYGNEADRDSRGTYRLLAVVGFGSGFVLAFAGLVDATERALSSVHLALADAVDGATARTAARVERPA</sequence>
<evidence type="ECO:0000256" key="1">
    <source>
        <dbReference type="SAM" id="Phobius"/>
    </source>
</evidence>
<keyword evidence="1" id="KW-0472">Membrane</keyword>
<protein>
    <submittedName>
        <fullName evidence="2">Uncharacterized protein</fullName>
    </submittedName>
</protein>
<accession>A0A1I0PJU6</accession>
<dbReference type="Proteomes" id="UP000183275">
    <property type="component" value="Unassembled WGS sequence"/>
</dbReference>
<evidence type="ECO:0000313" key="3">
    <source>
        <dbReference type="Proteomes" id="UP000183275"/>
    </source>
</evidence>
<organism evidence="2 3">
    <name type="scientific">Natrinema salifodinae</name>
    <dbReference type="NCBI Taxonomy" id="1202768"/>
    <lineage>
        <taxon>Archaea</taxon>
        <taxon>Methanobacteriati</taxon>
        <taxon>Methanobacteriota</taxon>
        <taxon>Stenosarchaea group</taxon>
        <taxon>Halobacteria</taxon>
        <taxon>Halobacteriales</taxon>
        <taxon>Natrialbaceae</taxon>
        <taxon>Natrinema</taxon>
    </lineage>
</organism>
<name>A0A1I0PJU6_9EURY</name>
<dbReference type="RefSeq" id="WP_049991782.1">
    <property type="nucleotide sequence ID" value="NZ_FOIS01000003.1"/>
</dbReference>
<proteinExistence type="predicted"/>
<dbReference type="AlphaFoldDB" id="A0A1I0PJU6"/>
<evidence type="ECO:0000313" key="2">
    <source>
        <dbReference type="EMBL" id="SEW14563.1"/>
    </source>
</evidence>
<dbReference type="eggNOG" id="arCOG01334">
    <property type="taxonomic scope" value="Archaea"/>
</dbReference>
<dbReference type="EMBL" id="FOIS01000003">
    <property type="protein sequence ID" value="SEW14563.1"/>
    <property type="molecule type" value="Genomic_DNA"/>
</dbReference>
<reference evidence="3" key="1">
    <citation type="submission" date="2016-10" db="EMBL/GenBank/DDBJ databases">
        <authorList>
            <person name="Varghese N."/>
        </authorList>
    </citation>
    <scope>NUCLEOTIDE SEQUENCE [LARGE SCALE GENOMIC DNA]</scope>
    <source>
        <strain evidence="3">CGMCC 1.12284</strain>
    </source>
</reference>
<keyword evidence="3" id="KW-1185">Reference proteome</keyword>
<keyword evidence="1" id="KW-1133">Transmembrane helix</keyword>
<keyword evidence="1" id="KW-0812">Transmembrane</keyword>
<gene>
    <name evidence="2" type="ORF">SAMN05216285_2638</name>
</gene>